<evidence type="ECO:0000256" key="1">
    <source>
        <dbReference type="ARBA" id="ARBA00004922"/>
    </source>
</evidence>
<dbReference type="InterPro" id="IPR011990">
    <property type="entry name" value="TPR-like_helical_dom_sf"/>
</dbReference>
<dbReference type="InterPro" id="IPR051939">
    <property type="entry name" value="Glycosyltr_41/O-GlcNAc_trsf"/>
</dbReference>
<dbReference type="Pfam" id="PF13844">
    <property type="entry name" value="Glyco_transf_41"/>
    <property type="match status" value="2"/>
</dbReference>
<proteinExistence type="inferred from homology"/>
<comment type="caution">
    <text evidence="10">The sequence shown here is derived from an EMBL/GenBank/DDBJ whole genome shotgun (WGS) entry which is preliminary data.</text>
</comment>
<gene>
    <name evidence="10" type="ORF">GCM10009038_04760</name>
</gene>
<dbReference type="Proteomes" id="UP000646745">
    <property type="component" value="Unassembled WGS sequence"/>
</dbReference>
<evidence type="ECO:0000256" key="5">
    <source>
        <dbReference type="ARBA" id="ARBA00022679"/>
    </source>
</evidence>
<keyword evidence="11" id="KW-1185">Reference proteome</keyword>
<sequence length="948" mass="106332">MKHDRLTPKNQQKKFVDLYQVGKISQAHSLALELVARHSRDPFAWKCLGNCLFHIGDFEEAKKSLETALSLGPEDALAQTTLSRVYFMLGETERAIDIQKSSLKSDPTNSKAHFNLATMLHQAGMGDRALPHLEKAEQLGYGLAEILSIRSNIKALSFKFQEGLEDLEKLYELRPDEPVVHNNLANFHKDATNFEKSLFHYRKAQELFPEYITAYSNELLTLHYIPGVSSEDIFKLASSWHTRFAANTKPLSQRNTDNTPDKKLKVGLISPSFRIHPVGWMITSAIAHLPDDIDIVAYSDSDAEDFITRKIKSVITQWQPCYHLDDAQLANLIQEDEVDILIDLAGHGSGSRLKVALIKPAPIIVKWVGMQISSMAMPSFDYFLSDKIETPEDVDSLYTEKLIRLPDDYICYLTPYYKPSITALPAMENQYITFGCFNNPAKVNDILLRQWSQIMHKVANSRLFLKGSQYSSPKICERVLHTLESCGITRDRITLEGPSNHQRLLESYNRVDISLDTWPYSGGLTTCEALLMGVPVVTRTGPTFAGRHSATHLTNAGMPELVTDNWEEYRARAIGLATDLTSLSIIRATLRTYLEQSPICDGARFGKHLHKALRAIWQRHCEGKSPAALTFNKGGQAWFEDEAKPVKLTTELQHDFDWSLESPVTILDNGAGIATRSDAKELLGSGNIAVLVFDPVNAISNAEELAQYGEIQHFPQVTLGNGQPAMLIEVEGEYDITSLKPLASDIADSMHTLEIPSIALDSIEGLESLDVLALDDRHDNLAILEYGAKALKKVLLLQIRVRFNPTHKNQADLGSLIRWANKHGFRFHRLHHADYHSSVSEEASVQLKQASELVTADALFVPAADRIKKMSNSQRIKLAFLLHQLYGIRDLSYNLLATANSILANNWERFLENKDAKTKPSAFSQPFDSGSDWNSTDTISDDLDKLLR</sequence>
<dbReference type="SUPFAM" id="SSF48452">
    <property type="entry name" value="TPR-like"/>
    <property type="match status" value="1"/>
</dbReference>
<keyword evidence="4" id="KW-0328">Glycosyltransferase</keyword>
<dbReference type="PROSITE" id="PS50005">
    <property type="entry name" value="TPR"/>
    <property type="match status" value="2"/>
</dbReference>
<keyword evidence="6" id="KW-0677">Repeat</keyword>
<dbReference type="InterPro" id="IPR013105">
    <property type="entry name" value="TPR_2"/>
</dbReference>
<evidence type="ECO:0000256" key="7">
    <source>
        <dbReference type="ARBA" id="ARBA00022803"/>
    </source>
</evidence>
<dbReference type="Pfam" id="PF07719">
    <property type="entry name" value="TPR_2"/>
    <property type="match status" value="1"/>
</dbReference>
<comment type="pathway">
    <text evidence="1">Protein modification; protein glycosylation.</text>
</comment>
<reference evidence="11" key="1">
    <citation type="journal article" date="2019" name="Int. J. Syst. Evol. Microbiol.">
        <title>The Global Catalogue of Microorganisms (GCM) 10K type strain sequencing project: providing services to taxonomists for standard genome sequencing and annotation.</title>
        <authorList>
            <consortium name="The Broad Institute Genomics Platform"/>
            <consortium name="The Broad Institute Genome Sequencing Center for Infectious Disease"/>
            <person name="Wu L."/>
            <person name="Ma J."/>
        </authorList>
    </citation>
    <scope>NUCLEOTIDE SEQUENCE [LARGE SCALE GENOMIC DNA]</scope>
    <source>
        <strain evidence="11">KCTC 32998</strain>
    </source>
</reference>
<feature type="repeat" description="TPR" evidence="8">
    <location>
        <begin position="76"/>
        <end position="109"/>
    </location>
</feature>
<name>A0ABQ3DP38_9GAMM</name>
<comment type="similarity">
    <text evidence="2">Belongs to the glycosyltransferase 41 family. O-GlcNAc transferase subfamily.</text>
</comment>
<protein>
    <recommendedName>
        <fullName evidence="3">protein O-GlcNAc transferase</fullName>
        <ecNumber evidence="3">2.4.1.255</ecNumber>
    </recommendedName>
</protein>
<dbReference type="Gene3D" id="3.40.50.2000">
    <property type="entry name" value="Glycogen Phosphorylase B"/>
    <property type="match status" value="1"/>
</dbReference>
<dbReference type="InterPro" id="IPR019734">
    <property type="entry name" value="TPR_rpt"/>
</dbReference>
<dbReference type="PANTHER" id="PTHR44835:SF1">
    <property type="entry name" value="PROTEIN O-GLCNAC TRANSFERASE"/>
    <property type="match status" value="1"/>
</dbReference>
<feature type="repeat" description="TPR" evidence="8">
    <location>
        <begin position="42"/>
        <end position="75"/>
    </location>
</feature>
<feature type="domain" description="O-GlcNAc transferase C-terminal" evidence="9">
    <location>
        <begin position="429"/>
        <end position="605"/>
    </location>
</feature>
<evidence type="ECO:0000313" key="10">
    <source>
        <dbReference type="EMBL" id="GHB10066.1"/>
    </source>
</evidence>
<evidence type="ECO:0000256" key="8">
    <source>
        <dbReference type="PROSITE-ProRule" id="PRU00339"/>
    </source>
</evidence>
<evidence type="ECO:0000256" key="2">
    <source>
        <dbReference type="ARBA" id="ARBA00005386"/>
    </source>
</evidence>
<organism evidence="10 11">
    <name type="scientific">Salinicola rhizosphaerae</name>
    <dbReference type="NCBI Taxonomy" id="1443141"/>
    <lineage>
        <taxon>Bacteria</taxon>
        <taxon>Pseudomonadati</taxon>
        <taxon>Pseudomonadota</taxon>
        <taxon>Gammaproteobacteria</taxon>
        <taxon>Oceanospirillales</taxon>
        <taxon>Halomonadaceae</taxon>
        <taxon>Salinicola</taxon>
    </lineage>
</organism>
<dbReference type="PANTHER" id="PTHR44835">
    <property type="entry name" value="UDP-N-ACETYLGLUCOSAMINE--PEPTIDE N-ACETYLGLUCOSAMINYLTRANSFERASE SPINDLY-RELATED"/>
    <property type="match status" value="1"/>
</dbReference>
<keyword evidence="5" id="KW-0808">Transferase</keyword>
<dbReference type="EMBL" id="BMZI01000001">
    <property type="protein sequence ID" value="GHB10066.1"/>
    <property type="molecule type" value="Genomic_DNA"/>
</dbReference>
<evidence type="ECO:0000313" key="11">
    <source>
        <dbReference type="Proteomes" id="UP000646745"/>
    </source>
</evidence>
<evidence type="ECO:0000256" key="3">
    <source>
        <dbReference type="ARBA" id="ARBA00011970"/>
    </source>
</evidence>
<accession>A0ABQ3DP38</accession>
<evidence type="ECO:0000256" key="4">
    <source>
        <dbReference type="ARBA" id="ARBA00022676"/>
    </source>
</evidence>
<dbReference type="Gene3D" id="3.40.50.11380">
    <property type="match status" value="1"/>
</dbReference>
<keyword evidence="7 8" id="KW-0802">TPR repeat</keyword>
<dbReference type="InterPro" id="IPR029489">
    <property type="entry name" value="OGT/SEC/SPY_C"/>
</dbReference>
<evidence type="ECO:0000256" key="6">
    <source>
        <dbReference type="ARBA" id="ARBA00022737"/>
    </source>
</evidence>
<dbReference type="Gene3D" id="1.25.40.10">
    <property type="entry name" value="Tetratricopeptide repeat domain"/>
    <property type="match status" value="1"/>
</dbReference>
<dbReference type="SUPFAM" id="SSF53756">
    <property type="entry name" value="UDP-Glycosyltransferase/glycogen phosphorylase"/>
    <property type="match status" value="1"/>
</dbReference>
<feature type="domain" description="O-GlcNAc transferase C-terminal" evidence="9">
    <location>
        <begin position="253"/>
        <end position="409"/>
    </location>
</feature>
<evidence type="ECO:0000259" key="9">
    <source>
        <dbReference type="Pfam" id="PF13844"/>
    </source>
</evidence>
<dbReference type="SMART" id="SM00028">
    <property type="entry name" value="TPR"/>
    <property type="match status" value="5"/>
</dbReference>
<dbReference type="EC" id="2.4.1.255" evidence="3"/>
<dbReference type="RefSeq" id="WP_189442970.1">
    <property type="nucleotide sequence ID" value="NZ_BMZI01000001.1"/>
</dbReference>